<dbReference type="Proteomes" id="UP000824890">
    <property type="component" value="Unassembled WGS sequence"/>
</dbReference>
<comment type="caution">
    <text evidence="1">The sequence shown here is derived from an EMBL/GenBank/DDBJ whole genome shotgun (WGS) entry which is preliminary data.</text>
</comment>
<sequence>MMGTLLMRKSSRSLPY</sequence>
<protein>
    <submittedName>
        <fullName evidence="1">Uncharacterized protein</fullName>
    </submittedName>
</protein>
<reference evidence="1 2" key="1">
    <citation type="submission" date="2021-05" db="EMBL/GenBank/DDBJ databases">
        <title>Genome Assembly of Synthetic Allotetraploid Brassica napus Reveals Homoeologous Exchanges between Subgenomes.</title>
        <authorList>
            <person name="Davis J.T."/>
        </authorList>
    </citation>
    <scope>NUCLEOTIDE SEQUENCE [LARGE SCALE GENOMIC DNA]</scope>
    <source>
        <strain evidence="2">cv. Da-Ae</strain>
        <tissue evidence="1">Seedling</tissue>
    </source>
</reference>
<evidence type="ECO:0000313" key="2">
    <source>
        <dbReference type="Proteomes" id="UP000824890"/>
    </source>
</evidence>
<accession>A0ABQ8ALJ0</accession>
<keyword evidence="2" id="KW-1185">Reference proteome</keyword>
<evidence type="ECO:0000313" key="1">
    <source>
        <dbReference type="EMBL" id="KAH0893419.1"/>
    </source>
</evidence>
<dbReference type="EMBL" id="JAGKQM010000013">
    <property type="protein sequence ID" value="KAH0893419.1"/>
    <property type="molecule type" value="Genomic_DNA"/>
</dbReference>
<proteinExistence type="predicted"/>
<organism evidence="1 2">
    <name type="scientific">Brassica napus</name>
    <name type="common">Rape</name>
    <dbReference type="NCBI Taxonomy" id="3708"/>
    <lineage>
        <taxon>Eukaryota</taxon>
        <taxon>Viridiplantae</taxon>
        <taxon>Streptophyta</taxon>
        <taxon>Embryophyta</taxon>
        <taxon>Tracheophyta</taxon>
        <taxon>Spermatophyta</taxon>
        <taxon>Magnoliopsida</taxon>
        <taxon>eudicotyledons</taxon>
        <taxon>Gunneridae</taxon>
        <taxon>Pentapetalae</taxon>
        <taxon>rosids</taxon>
        <taxon>malvids</taxon>
        <taxon>Brassicales</taxon>
        <taxon>Brassicaceae</taxon>
        <taxon>Brassiceae</taxon>
        <taxon>Brassica</taxon>
    </lineage>
</organism>
<name>A0ABQ8ALJ0_BRANA</name>
<gene>
    <name evidence="1" type="ORF">HID58_055848</name>
</gene>